<evidence type="ECO:0000313" key="2">
    <source>
        <dbReference type="EMBL" id="PRY85504.1"/>
    </source>
</evidence>
<dbReference type="Pfam" id="PF00174">
    <property type="entry name" value="Oxidored_molyb"/>
    <property type="match status" value="1"/>
</dbReference>
<reference evidence="2 3" key="1">
    <citation type="submission" date="2018-03" db="EMBL/GenBank/DDBJ databases">
        <title>Genomic Encyclopedia of Archaeal and Bacterial Type Strains, Phase II (KMG-II): from individual species to whole genera.</title>
        <authorList>
            <person name="Goeker M."/>
        </authorList>
    </citation>
    <scope>NUCLEOTIDE SEQUENCE [LARGE SCALE GENOMIC DNA]</scope>
    <source>
        <strain evidence="2 3">DSM 27929</strain>
    </source>
</reference>
<dbReference type="AlphaFoldDB" id="A0A2T0WG58"/>
<gene>
    <name evidence="2" type="ORF">CLW00_11285</name>
</gene>
<sequence>MKPSHIFLLVSIILVHFSCDEPSKVGLIHNTVLSFSGDFQQPFTIDMDGLKAMPVQSVLGKDKDEQTYEFQGVWLRDLIQKAGIEFGTGLKGKNQSQYILTEASDGYKSVFSLPEIDPEFSGKQILVAYARAGEPLGEGVGPFRIIVPEENLHARWVRQLVSVKLVKIE</sequence>
<organism evidence="2 3">
    <name type="scientific">Mongoliibacter ruber</name>
    <dbReference type="NCBI Taxonomy" id="1750599"/>
    <lineage>
        <taxon>Bacteria</taxon>
        <taxon>Pseudomonadati</taxon>
        <taxon>Bacteroidota</taxon>
        <taxon>Cytophagia</taxon>
        <taxon>Cytophagales</taxon>
        <taxon>Cyclobacteriaceae</taxon>
        <taxon>Mongoliibacter</taxon>
    </lineage>
</organism>
<dbReference type="SUPFAM" id="SSF56524">
    <property type="entry name" value="Oxidoreductase molybdopterin-binding domain"/>
    <property type="match status" value="1"/>
</dbReference>
<dbReference type="RefSeq" id="WP_106135037.1">
    <property type="nucleotide sequence ID" value="NZ_PVTR01000012.1"/>
</dbReference>
<dbReference type="EMBL" id="PVTR01000012">
    <property type="protein sequence ID" value="PRY85504.1"/>
    <property type="molecule type" value="Genomic_DNA"/>
</dbReference>
<name>A0A2T0WG58_9BACT</name>
<feature type="domain" description="Oxidoreductase molybdopterin-binding" evidence="1">
    <location>
        <begin position="66"/>
        <end position="166"/>
    </location>
</feature>
<comment type="caution">
    <text evidence="2">The sequence shown here is derived from an EMBL/GenBank/DDBJ whole genome shotgun (WGS) entry which is preliminary data.</text>
</comment>
<accession>A0A2T0WG58</accession>
<evidence type="ECO:0000259" key="1">
    <source>
        <dbReference type="Pfam" id="PF00174"/>
    </source>
</evidence>
<keyword evidence="3" id="KW-1185">Reference proteome</keyword>
<dbReference type="InterPro" id="IPR036374">
    <property type="entry name" value="OxRdtase_Mopterin-bd_sf"/>
</dbReference>
<protein>
    <submittedName>
        <fullName evidence="2">Molybdopterin-dependent oxidoreductase-like protein</fullName>
    </submittedName>
</protein>
<dbReference type="OrthoDB" id="482420at2"/>
<dbReference type="Gene3D" id="3.90.420.10">
    <property type="entry name" value="Oxidoreductase, molybdopterin-binding domain"/>
    <property type="match status" value="1"/>
</dbReference>
<dbReference type="Proteomes" id="UP000238157">
    <property type="component" value="Unassembled WGS sequence"/>
</dbReference>
<dbReference type="InterPro" id="IPR000572">
    <property type="entry name" value="OxRdtase_Mopterin-bd_dom"/>
</dbReference>
<proteinExistence type="predicted"/>
<evidence type="ECO:0000313" key="3">
    <source>
        <dbReference type="Proteomes" id="UP000238157"/>
    </source>
</evidence>